<reference evidence="1" key="1">
    <citation type="journal article" date="2020" name="Stud. Mycol.">
        <title>101 Dothideomycetes genomes: a test case for predicting lifestyles and emergence of pathogens.</title>
        <authorList>
            <person name="Haridas S."/>
            <person name="Albert R."/>
            <person name="Binder M."/>
            <person name="Bloem J."/>
            <person name="Labutti K."/>
            <person name="Salamov A."/>
            <person name="Andreopoulos B."/>
            <person name="Baker S."/>
            <person name="Barry K."/>
            <person name="Bills G."/>
            <person name="Bluhm B."/>
            <person name="Cannon C."/>
            <person name="Castanera R."/>
            <person name="Culley D."/>
            <person name="Daum C."/>
            <person name="Ezra D."/>
            <person name="Gonzalez J."/>
            <person name="Henrissat B."/>
            <person name="Kuo A."/>
            <person name="Liang C."/>
            <person name="Lipzen A."/>
            <person name="Lutzoni F."/>
            <person name="Magnuson J."/>
            <person name="Mondo S."/>
            <person name="Nolan M."/>
            <person name="Ohm R."/>
            <person name="Pangilinan J."/>
            <person name="Park H.-J."/>
            <person name="Ramirez L."/>
            <person name="Alfaro M."/>
            <person name="Sun H."/>
            <person name="Tritt A."/>
            <person name="Yoshinaga Y."/>
            <person name="Zwiers L.-H."/>
            <person name="Turgeon B."/>
            <person name="Goodwin S."/>
            <person name="Spatafora J."/>
            <person name="Crous P."/>
            <person name="Grigoriev I."/>
        </authorList>
    </citation>
    <scope>NUCLEOTIDE SEQUENCE</scope>
    <source>
        <strain evidence="1">CBS 130266</strain>
    </source>
</reference>
<keyword evidence="2" id="KW-1185">Reference proteome</keyword>
<dbReference type="EMBL" id="MU007035">
    <property type="protein sequence ID" value="KAF2430900.1"/>
    <property type="molecule type" value="Genomic_DNA"/>
</dbReference>
<proteinExistence type="predicted"/>
<dbReference type="OrthoDB" id="10010954at2759"/>
<dbReference type="Proteomes" id="UP000800235">
    <property type="component" value="Unassembled WGS sequence"/>
</dbReference>
<evidence type="ECO:0000313" key="2">
    <source>
        <dbReference type="Proteomes" id="UP000800235"/>
    </source>
</evidence>
<comment type="caution">
    <text evidence="1">The sequence shown here is derived from an EMBL/GenBank/DDBJ whole genome shotgun (WGS) entry which is preliminary data.</text>
</comment>
<accession>A0A9P4NRP5</accession>
<dbReference type="AlphaFoldDB" id="A0A9P4NRP5"/>
<organism evidence="1 2">
    <name type="scientific">Tothia fuscella</name>
    <dbReference type="NCBI Taxonomy" id="1048955"/>
    <lineage>
        <taxon>Eukaryota</taxon>
        <taxon>Fungi</taxon>
        <taxon>Dikarya</taxon>
        <taxon>Ascomycota</taxon>
        <taxon>Pezizomycotina</taxon>
        <taxon>Dothideomycetes</taxon>
        <taxon>Pleosporomycetidae</taxon>
        <taxon>Venturiales</taxon>
        <taxon>Cylindrosympodiaceae</taxon>
        <taxon>Tothia</taxon>
    </lineage>
</organism>
<evidence type="ECO:0000313" key="1">
    <source>
        <dbReference type="EMBL" id="KAF2430900.1"/>
    </source>
</evidence>
<gene>
    <name evidence="1" type="ORF">EJ08DRAFT_588123</name>
</gene>
<name>A0A9P4NRP5_9PEZI</name>
<sequence>MAYYLPTIWNHGHGPNNTDCQHGHEGSCGGEESSVPKAADFSLRNYNTVASIYNLTVFPKNIPIFMNVTSIGLPFFSENVTGRVSPLGNFSGYEESIEYFWGLAPVAVAPYNNAAFSHAKLTHFSTGCPEVAASNVELTLSNVIGPNKGTFITKLKEIAFWRFDKTGKVSAYDAWIPNLNDFVFKLSNPAVQIYQGGTYMPNQTEKTSAANQICTLHNTYCATSGNSQYPSLDACLGTLMAKPYGNYDETWGDNLACRNIHALLTVIRPAIHCPHIGPTGGGKCTDIDYNNVYFDNKELFGDASLFNCPGQLF</sequence>
<protein>
    <submittedName>
        <fullName evidence="1">Uncharacterized protein</fullName>
    </submittedName>
</protein>